<sequence>MLLTSFVPLLLAALPALGQDIKYDLAHNATPIFGTWSTGSKAVSTGPGFANPLNQTFIYPTNTGCSYSFDEDGHYEIARYRFNSNGSEPTCITGVMNWVHGTFDLLGNGSIVMTPFGDGYQQIQDPCGAVSNFIESYNDTELYQSWRIFLDPQDGPKLHLFQFDGTPVAPMFQLSATPNMLPTQALRNVTPAVQPALTSQKRSFEKRNAGERTWTPAGLVGLVVSLGTACAASLIL</sequence>
<feature type="chain" id="PRO_5040163053" description="Protein ROT1" evidence="10">
    <location>
        <begin position="19"/>
        <end position="236"/>
    </location>
</feature>
<dbReference type="GO" id="GO:0005789">
    <property type="term" value="C:endoplasmic reticulum membrane"/>
    <property type="evidence" value="ECO:0007669"/>
    <property type="project" value="UniProtKB-SubCell"/>
</dbReference>
<dbReference type="Pfam" id="PF10681">
    <property type="entry name" value="Rot1"/>
    <property type="match status" value="1"/>
</dbReference>
<evidence type="ECO:0000256" key="2">
    <source>
        <dbReference type="ARBA" id="ARBA00007149"/>
    </source>
</evidence>
<keyword evidence="5" id="KW-0812">Transmembrane</keyword>
<dbReference type="GO" id="GO:0051082">
    <property type="term" value="F:unfolded protein binding"/>
    <property type="evidence" value="ECO:0007669"/>
    <property type="project" value="TreeGrafter"/>
</dbReference>
<organism evidence="11 12">
    <name type="scientific">Phanerochaete sordida</name>
    <dbReference type="NCBI Taxonomy" id="48140"/>
    <lineage>
        <taxon>Eukaryota</taxon>
        <taxon>Fungi</taxon>
        <taxon>Dikarya</taxon>
        <taxon>Basidiomycota</taxon>
        <taxon>Agaricomycotina</taxon>
        <taxon>Agaricomycetes</taxon>
        <taxon>Polyporales</taxon>
        <taxon>Phanerochaetaceae</taxon>
        <taxon>Phanerochaete</taxon>
    </lineage>
</organism>
<proteinExistence type="inferred from homology"/>
<evidence type="ECO:0000256" key="7">
    <source>
        <dbReference type="ARBA" id="ARBA00022824"/>
    </source>
</evidence>
<dbReference type="PANTHER" id="PTHR28090:SF1">
    <property type="entry name" value="PROTEIN ROT1"/>
    <property type="match status" value="1"/>
</dbReference>
<evidence type="ECO:0000313" key="12">
    <source>
        <dbReference type="Proteomes" id="UP000703269"/>
    </source>
</evidence>
<evidence type="ECO:0000256" key="3">
    <source>
        <dbReference type="ARBA" id="ARBA00016195"/>
    </source>
</evidence>
<keyword evidence="7" id="KW-0256">Endoplasmic reticulum</keyword>
<gene>
    <name evidence="11" type="ORF">PsYK624_087370</name>
</gene>
<protein>
    <recommendedName>
        <fullName evidence="4">Protein ROT1</fullName>
    </recommendedName>
    <alternativeName>
        <fullName evidence="3">Protein rot1</fullName>
    </alternativeName>
</protein>
<keyword evidence="6 10" id="KW-0732">Signal</keyword>
<evidence type="ECO:0000313" key="11">
    <source>
        <dbReference type="EMBL" id="GJE92582.1"/>
    </source>
</evidence>
<evidence type="ECO:0000256" key="10">
    <source>
        <dbReference type="SAM" id="SignalP"/>
    </source>
</evidence>
<dbReference type="OrthoDB" id="5327821at2759"/>
<keyword evidence="9" id="KW-0472">Membrane</keyword>
<dbReference type="GO" id="GO:0006458">
    <property type="term" value="P:'de novo' protein folding"/>
    <property type="evidence" value="ECO:0007669"/>
    <property type="project" value="InterPro"/>
</dbReference>
<keyword evidence="12" id="KW-1185">Reference proteome</keyword>
<dbReference type="Proteomes" id="UP000703269">
    <property type="component" value="Unassembled WGS sequence"/>
</dbReference>
<evidence type="ECO:0000256" key="6">
    <source>
        <dbReference type="ARBA" id="ARBA00022729"/>
    </source>
</evidence>
<dbReference type="InterPro" id="IPR019623">
    <property type="entry name" value="Rot1"/>
</dbReference>
<dbReference type="PANTHER" id="PTHR28090">
    <property type="entry name" value="PROTEIN ROT1"/>
    <property type="match status" value="1"/>
</dbReference>
<feature type="signal peptide" evidence="10">
    <location>
        <begin position="1"/>
        <end position="18"/>
    </location>
</feature>
<name>A0A9P3GD99_9APHY</name>
<dbReference type="AlphaFoldDB" id="A0A9P3GD99"/>
<comment type="similarity">
    <text evidence="2">Belongs to the ROT1 family.</text>
</comment>
<evidence type="ECO:0000256" key="9">
    <source>
        <dbReference type="ARBA" id="ARBA00023136"/>
    </source>
</evidence>
<comment type="subcellular location">
    <subcellularLocation>
        <location evidence="1">Endoplasmic reticulum membrane</location>
        <topology evidence="1">Single-pass type I membrane protein</topology>
    </subcellularLocation>
</comment>
<comment type="caution">
    <text evidence="11">The sequence shown here is derived from an EMBL/GenBank/DDBJ whole genome shotgun (WGS) entry which is preliminary data.</text>
</comment>
<accession>A0A9P3GD99</accession>
<keyword evidence="8" id="KW-1133">Transmembrane helix</keyword>
<evidence type="ECO:0000256" key="8">
    <source>
        <dbReference type="ARBA" id="ARBA00022989"/>
    </source>
</evidence>
<reference evidence="11 12" key="1">
    <citation type="submission" date="2021-08" db="EMBL/GenBank/DDBJ databases">
        <title>Draft Genome Sequence of Phanerochaete sordida strain YK-624.</title>
        <authorList>
            <person name="Mori T."/>
            <person name="Dohra H."/>
            <person name="Suzuki T."/>
            <person name="Kawagishi H."/>
            <person name="Hirai H."/>
        </authorList>
    </citation>
    <scope>NUCLEOTIDE SEQUENCE [LARGE SCALE GENOMIC DNA]</scope>
    <source>
        <strain evidence="11 12">YK-624</strain>
    </source>
</reference>
<dbReference type="EMBL" id="BPQB01000027">
    <property type="protein sequence ID" value="GJE92582.1"/>
    <property type="molecule type" value="Genomic_DNA"/>
</dbReference>
<evidence type="ECO:0000256" key="4">
    <source>
        <dbReference type="ARBA" id="ARBA00017291"/>
    </source>
</evidence>
<evidence type="ECO:0000256" key="5">
    <source>
        <dbReference type="ARBA" id="ARBA00022692"/>
    </source>
</evidence>
<evidence type="ECO:0000256" key="1">
    <source>
        <dbReference type="ARBA" id="ARBA00004115"/>
    </source>
</evidence>